<evidence type="ECO:0000259" key="2">
    <source>
        <dbReference type="Pfam" id="PF13231"/>
    </source>
</evidence>
<feature type="transmembrane region" description="Helical" evidence="1">
    <location>
        <begin position="95"/>
        <end position="115"/>
    </location>
</feature>
<sequence>MFIFSLIIFSYRIGSVPAGLTIDEASFGYNAVLLSRTGHDENGRFLPVFILSINKTDWRQPITQYFITSFFKIFSPSVFTLRFTSAIIGAISVSLIYLIGGIWASILLIFTPVFFMHTHLGLDNIMPVPFILVWLICLLNYSKNKNIKNLIIAGITIGISLYSYKGIRVFIPIWLLTSSIYIFLQGKMKAVFIYLLSALPFFVIIPYFEFQYAGAILNNTKLDFSEPFRFIYRFLSNFDFSFIFGKGDQMLIHSTGLHGALLLISLPLFIIGLLNSWKKNIFYKFLIISIFLGPILFGFFGLIHRASKMISLVPFYSLISAFGANWLYKEKKSIFILLSVLILFNFFSFLSYYWFKYGPSTEYLFYGMTAGQEYKTLKEISTNLDLKPFVDSVITSDNFSSGDFMRSIYFTKIPDLWNGNIKDLPKGSVLMTDNQNIKGLEKLDYKVKNFIFYKN</sequence>
<evidence type="ECO:0000313" key="3">
    <source>
        <dbReference type="EMBL" id="KKP31796.1"/>
    </source>
</evidence>
<keyword evidence="1" id="KW-0472">Membrane</keyword>
<proteinExistence type="predicted"/>
<comment type="caution">
    <text evidence="3">The sequence shown here is derived from an EMBL/GenBank/DDBJ whole genome shotgun (WGS) entry which is preliminary data.</text>
</comment>
<organism evidence="3 4">
    <name type="scientific">Candidatus Woesebacteria bacterium GW2011_GWC2_31_9</name>
    <dbReference type="NCBI Taxonomy" id="1618586"/>
    <lineage>
        <taxon>Bacteria</taxon>
        <taxon>Candidatus Woeseibacteriota</taxon>
    </lineage>
</organism>
<name>A0A0F9YZH6_9BACT</name>
<accession>A0A0F9YZH6</accession>
<feature type="transmembrane region" description="Helical" evidence="1">
    <location>
        <begin position="281"/>
        <end position="303"/>
    </location>
</feature>
<feature type="transmembrane region" description="Helical" evidence="1">
    <location>
        <begin position="146"/>
        <end position="163"/>
    </location>
</feature>
<keyword evidence="1" id="KW-1133">Transmembrane helix</keyword>
<dbReference type="AlphaFoldDB" id="A0A0F9YZH6"/>
<reference evidence="3 4" key="1">
    <citation type="journal article" date="2015" name="Nature">
        <title>rRNA introns, odd ribosomes, and small enigmatic genomes across a large radiation of phyla.</title>
        <authorList>
            <person name="Brown C.T."/>
            <person name="Hug L.A."/>
            <person name="Thomas B.C."/>
            <person name="Sharon I."/>
            <person name="Castelle C.J."/>
            <person name="Singh A."/>
            <person name="Wilkins M.J."/>
            <person name="Williams K.H."/>
            <person name="Banfield J.F."/>
        </authorList>
    </citation>
    <scope>NUCLEOTIDE SEQUENCE [LARGE SCALE GENOMIC DNA]</scope>
</reference>
<feature type="transmembrane region" description="Helical" evidence="1">
    <location>
        <begin position="310"/>
        <end position="328"/>
    </location>
</feature>
<keyword evidence="1" id="KW-0812">Transmembrane</keyword>
<evidence type="ECO:0000313" key="4">
    <source>
        <dbReference type="Proteomes" id="UP000034803"/>
    </source>
</evidence>
<feature type="transmembrane region" description="Helical" evidence="1">
    <location>
        <begin position="62"/>
        <end position="83"/>
    </location>
</feature>
<protein>
    <recommendedName>
        <fullName evidence="2">Glycosyltransferase RgtA/B/C/D-like domain-containing protein</fullName>
    </recommendedName>
</protein>
<dbReference type="EMBL" id="LBOI01000005">
    <property type="protein sequence ID" value="KKP31796.1"/>
    <property type="molecule type" value="Genomic_DNA"/>
</dbReference>
<dbReference type="InterPro" id="IPR038731">
    <property type="entry name" value="RgtA/B/C-like"/>
</dbReference>
<dbReference type="Pfam" id="PF13231">
    <property type="entry name" value="PMT_2"/>
    <property type="match status" value="1"/>
</dbReference>
<feature type="transmembrane region" description="Helical" evidence="1">
    <location>
        <begin position="257"/>
        <end position="275"/>
    </location>
</feature>
<feature type="transmembrane region" description="Helical" evidence="1">
    <location>
        <begin position="334"/>
        <end position="355"/>
    </location>
</feature>
<evidence type="ECO:0000256" key="1">
    <source>
        <dbReference type="SAM" id="Phobius"/>
    </source>
</evidence>
<feature type="transmembrane region" description="Helical" evidence="1">
    <location>
        <begin position="191"/>
        <end position="208"/>
    </location>
</feature>
<dbReference type="Proteomes" id="UP000034803">
    <property type="component" value="Unassembled WGS sequence"/>
</dbReference>
<feature type="domain" description="Glycosyltransferase RgtA/B/C/D-like" evidence="2">
    <location>
        <begin position="61"/>
        <end position="206"/>
    </location>
</feature>
<gene>
    <name evidence="3" type="ORF">UR21_C0005G0018</name>
</gene>
<feature type="transmembrane region" description="Helical" evidence="1">
    <location>
        <begin position="169"/>
        <end position="184"/>
    </location>
</feature>
<feature type="transmembrane region" description="Helical" evidence="1">
    <location>
        <begin position="121"/>
        <end position="139"/>
    </location>
</feature>